<evidence type="ECO:0000256" key="4">
    <source>
        <dbReference type="ARBA" id="ARBA00052904"/>
    </source>
</evidence>
<evidence type="ECO:0000256" key="1">
    <source>
        <dbReference type="ARBA" id="ARBA00010613"/>
    </source>
</evidence>
<dbReference type="OrthoDB" id="9811121at2"/>
<evidence type="ECO:0000313" key="8">
    <source>
        <dbReference type="Proteomes" id="UP000092695"/>
    </source>
</evidence>
<dbReference type="PANTHER" id="PTHR47799">
    <property type="entry name" value="OMEGA-AMIDASE YAFV"/>
    <property type="match status" value="1"/>
</dbReference>
<protein>
    <recommendedName>
        <fullName evidence="5">Omega-amidase YafV</fullName>
        <ecNumber evidence="3">3.5.1.3</ecNumber>
    </recommendedName>
</protein>
<sequence>MSTLDLTIIQTELDWHDPAANRERFAARIGALDTESDLIVLPEMFTTGFSMDAPGQAETMAGPSLQWLADQAANANAAICGSLIIEEDGQYYNRFIFMQPDGAFAHYDKRHLFRLAGEGEHYQAGSALPTFTLKQWRIRPMVCYDLRFPLWSRRRQDDDFDLLIYVANWPRPRHHAWETLLRARAIENQCYVAGVNRIGTDDNGLPYAGGSTVIDYLGQNMVDLGEQDGSAHAALDNAGLVKFRQKFPFAADADRFTLER</sequence>
<reference evidence="7 8" key="1">
    <citation type="submission" date="2016-06" db="EMBL/GenBank/DDBJ databases">
        <title>Complete genome sequence of a deep-branching marine Gamma Proteobacterium Woeseia oceani type strain XK5.</title>
        <authorList>
            <person name="Mu D."/>
            <person name="Du Z."/>
        </authorList>
    </citation>
    <scope>NUCLEOTIDE SEQUENCE [LARGE SCALE GENOMIC DNA]</scope>
    <source>
        <strain evidence="7 8">XK5</strain>
    </source>
</reference>
<dbReference type="FunFam" id="3.60.110.10:FF:000004">
    <property type="entry name" value="Carbon-nitrogen hydrolase"/>
    <property type="match status" value="1"/>
</dbReference>
<gene>
    <name evidence="7" type="ORF">BA177_10445</name>
</gene>
<dbReference type="EC" id="3.5.1.3" evidence="3"/>
<proteinExistence type="inferred from homology"/>
<dbReference type="RefSeq" id="WP_068616031.1">
    <property type="nucleotide sequence ID" value="NZ_CP016268.1"/>
</dbReference>
<comment type="similarity">
    <text evidence="1">Belongs to the carbon-nitrogen hydrolase superfamily. NIT1/NIT2 family.</text>
</comment>
<evidence type="ECO:0000256" key="5">
    <source>
        <dbReference type="ARBA" id="ARBA00072139"/>
    </source>
</evidence>
<feature type="domain" description="CN hydrolase" evidence="6">
    <location>
        <begin position="4"/>
        <end position="237"/>
    </location>
</feature>
<dbReference type="InterPro" id="IPR052737">
    <property type="entry name" value="Omega-amidase_YafV"/>
</dbReference>
<dbReference type="EMBL" id="CP016268">
    <property type="protein sequence ID" value="ANO51567.1"/>
    <property type="molecule type" value="Genomic_DNA"/>
</dbReference>
<dbReference type="GO" id="GO:0050152">
    <property type="term" value="F:omega-amidase activity"/>
    <property type="evidence" value="ECO:0007669"/>
    <property type="project" value="UniProtKB-EC"/>
</dbReference>
<dbReference type="Gene3D" id="3.60.110.10">
    <property type="entry name" value="Carbon-nitrogen hydrolase"/>
    <property type="match status" value="1"/>
</dbReference>
<keyword evidence="2 7" id="KW-0378">Hydrolase</keyword>
<dbReference type="GO" id="GO:0106008">
    <property type="term" value="F:2-oxoglutaramate amidase activity"/>
    <property type="evidence" value="ECO:0007669"/>
    <property type="project" value="TreeGrafter"/>
</dbReference>
<dbReference type="InterPro" id="IPR003010">
    <property type="entry name" value="C-N_Hydrolase"/>
</dbReference>
<evidence type="ECO:0000256" key="3">
    <source>
        <dbReference type="ARBA" id="ARBA00039118"/>
    </source>
</evidence>
<evidence type="ECO:0000313" key="7">
    <source>
        <dbReference type="EMBL" id="ANO51567.1"/>
    </source>
</evidence>
<dbReference type="STRING" id="1548547.BA177_10445"/>
<dbReference type="PANTHER" id="PTHR47799:SF1">
    <property type="entry name" value="OMEGA-AMIDASE YAFV"/>
    <property type="match status" value="1"/>
</dbReference>
<evidence type="ECO:0000256" key="2">
    <source>
        <dbReference type="ARBA" id="ARBA00022801"/>
    </source>
</evidence>
<dbReference type="SUPFAM" id="SSF56317">
    <property type="entry name" value="Carbon-nitrogen hydrolase"/>
    <property type="match status" value="1"/>
</dbReference>
<dbReference type="Proteomes" id="UP000092695">
    <property type="component" value="Chromosome"/>
</dbReference>
<dbReference type="InterPro" id="IPR036526">
    <property type="entry name" value="C-N_Hydrolase_sf"/>
</dbReference>
<organism evidence="7 8">
    <name type="scientific">Woeseia oceani</name>
    <dbReference type="NCBI Taxonomy" id="1548547"/>
    <lineage>
        <taxon>Bacteria</taxon>
        <taxon>Pseudomonadati</taxon>
        <taxon>Pseudomonadota</taxon>
        <taxon>Gammaproteobacteria</taxon>
        <taxon>Woeseiales</taxon>
        <taxon>Woeseiaceae</taxon>
        <taxon>Woeseia</taxon>
    </lineage>
</organism>
<dbReference type="PROSITE" id="PS50263">
    <property type="entry name" value="CN_HYDROLASE"/>
    <property type="match status" value="1"/>
</dbReference>
<keyword evidence="8" id="KW-1185">Reference proteome</keyword>
<comment type="catalytic activity">
    <reaction evidence="4">
        <text>a monoamide of a dicarboxylate + H2O = a dicarboxylate + NH4(+)</text>
        <dbReference type="Rhea" id="RHEA:11716"/>
        <dbReference type="ChEBI" id="CHEBI:15377"/>
        <dbReference type="ChEBI" id="CHEBI:28938"/>
        <dbReference type="ChEBI" id="CHEBI:28965"/>
        <dbReference type="ChEBI" id="CHEBI:77450"/>
        <dbReference type="EC" id="3.5.1.3"/>
    </reaction>
</comment>
<dbReference type="CDD" id="cd07575">
    <property type="entry name" value="Xc-1258_like"/>
    <property type="match status" value="1"/>
</dbReference>
<evidence type="ECO:0000259" key="6">
    <source>
        <dbReference type="PROSITE" id="PS50263"/>
    </source>
</evidence>
<accession>A0A193LGC9</accession>
<name>A0A193LGC9_9GAMM</name>
<dbReference type="KEGG" id="woc:BA177_10445"/>
<dbReference type="AlphaFoldDB" id="A0A193LGC9"/>
<dbReference type="Pfam" id="PF00795">
    <property type="entry name" value="CN_hydrolase"/>
    <property type="match status" value="1"/>
</dbReference>
<dbReference type="NCBIfam" id="NF007757">
    <property type="entry name" value="PRK10438.1"/>
    <property type="match status" value="1"/>
</dbReference>